<accession>A0A8X6L2N1</accession>
<reference evidence="2" key="1">
    <citation type="submission" date="2020-07" db="EMBL/GenBank/DDBJ databases">
        <title>Multicomponent nature underlies the extraordinary mechanical properties of spider dragline silk.</title>
        <authorList>
            <person name="Kono N."/>
            <person name="Nakamura H."/>
            <person name="Mori M."/>
            <person name="Yoshida Y."/>
            <person name="Ohtoshi R."/>
            <person name="Malay A.D."/>
            <person name="Moran D.A.P."/>
            <person name="Tomita M."/>
            <person name="Numata K."/>
            <person name="Arakawa K."/>
        </authorList>
    </citation>
    <scope>NUCLEOTIDE SEQUENCE</scope>
</reference>
<feature type="compositionally biased region" description="Pro residues" evidence="1">
    <location>
        <begin position="1"/>
        <end position="11"/>
    </location>
</feature>
<evidence type="ECO:0000256" key="1">
    <source>
        <dbReference type="SAM" id="MobiDB-lite"/>
    </source>
</evidence>
<evidence type="ECO:0000313" key="2">
    <source>
        <dbReference type="EMBL" id="GFQ95495.1"/>
    </source>
</evidence>
<comment type="caution">
    <text evidence="2">The sequence shown here is derived from an EMBL/GenBank/DDBJ whole genome shotgun (WGS) entry which is preliminary data.</text>
</comment>
<sequence length="173" mass="19789">MSTKSSPPPPKTTTEGSEKPLDLSNTSKVNGFGKNEKRWGFHPYRFQRDDEVVCISRTDKRTEEEYSPASPNYTPFSPNYPPSSPSLPDLSSLNTTPAPTPAPEPSFQTYNLLKTYFSSNFVQYIPQHDFGMGFPQYITYKMGNRKMTYVALNKNNFKKMCWFSLSLFVCLYT</sequence>
<evidence type="ECO:0000313" key="3">
    <source>
        <dbReference type="Proteomes" id="UP000887116"/>
    </source>
</evidence>
<dbReference type="AlphaFoldDB" id="A0A8X6L2N1"/>
<organism evidence="2 3">
    <name type="scientific">Trichonephila clavata</name>
    <name type="common">Joro spider</name>
    <name type="synonym">Nephila clavata</name>
    <dbReference type="NCBI Taxonomy" id="2740835"/>
    <lineage>
        <taxon>Eukaryota</taxon>
        <taxon>Metazoa</taxon>
        <taxon>Ecdysozoa</taxon>
        <taxon>Arthropoda</taxon>
        <taxon>Chelicerata</taxon>
        <taxon>Arachnida</taxon>
        <taxon>Araneae</taxon>
        <taxon>Araneomorphae</taxon>
        <taxon>Entelegynae</taxon>
        <taxon>Araneoidea</taxon>
        <taxon>Nephilidae</taxon>
        <taxon>Trichonephila</taxon>
    </lineage>
</organism>
<feature type="region of interest" description="Disordered" evidence="1">
    <location>
        <begin position="1"/>
        <end position="40"/>
    </location>
</feature>
<gene>
    <name evidence="2" type="ORF">TNCT_90911</name>
</gene>
<feature type="region of interest" description="Disordered" evidence="1">
    <location>
        <begin position="59"/>
        <end position="104"/>
    </location>
</feature>
<proteinExistence type="predicted"/>
<feature type="compositionally biased region" description="Low complexity" evidence="1">
    <location>
        <begin position="86"/>
        <end position="97"/>
    </location>
</feature>
<protein>
    <submittedName>
        <fullName evidence="2">Uncharacterized protein</fullName>
    </submittedName>
</protein>
<name>A0A8X6L2N1_TRICU</name>
<dbReference type="Proteomes" id="UP000887116">
    <property type="component" value="Unassembled WGS sequence"/>
</dbReference>
<keyword evidence="3" id="KW-1185">Reference proteome</keyword>
<dbReference type="EMBL" id="BMAO01004569">
    <property type="protein sequence ID" value="GFQ95495.1"/>
    <property type="molecule type" value="Genomic_DNA"/>
</dbReference>